<accession>A0A822Z698</accession>
<dbReference type="PANTHER" id="PTHR34996">
    <property type="entry name" value="OS06G0327400 PROTEIN"/>
    <property type="match status" value="1"/>
</dbReference>
<dbReference type="AlphaFoldDB" id="A0A822Z698"/>
<evidence type="ECO:0000313" key="2">
    <source>
        <dbReference type="Proteomes" id="UP000607653"/>
    </source>
</evidence>
<sequence>MGHLMSYNRVGRRWHHRMKGFRLNARRFSVCRLRTRLWYLFGVLSRWKSSYGQALESLKKGISSSSSSRRGLAMGGENLISRHRDCKLRSFGRSNSFYSEAIADCLEFIKRTSISVDEKPVPVGRR</sequence>
<gene>
    <name evidence="1" type="ORF">HUJ06_016217</name>
</gene>
<dbReference type="Proteomes" id="UP000607653">
    <property type="component" value="Unassembled WGS sequence"/>
</dbReference>
<evidence type="ECO:0000313" key="1">
    <source>
        <dbReference type="EMBL" id="DAD41894.1"/>
    </source>
</evidence>
<proteinExistence type="predicted"/>
<name>A0A822Z698_NELNU</name>
<reference evidence="1 2" key="1">
    <citation type="journal article" date="2020" name="Mol. Biol. Evol.">
        <title>Distinct Expression and Methylation Patterns for Genes with Different Fates following a Single Whole-Genome Duplication in Flowering Plants.</title>
        <authorList>
            <person name="Shi T."/>
            <person name="Rahmani R.S."/>
            <person name="Gugger P.F."/>
            <person name="Wang M."/>
            <person name="Li H."/>
            <person name="Zhang Y."/>
            <person name="Li Z."/>
            <person name="Wang Q."/>
            <person name="Van de Peer Y."/>
            <person name="Marchal K."/>
            <person name="Chen J."/>
        </authorList>
    </citation>
    <scope>NUCLEOTIDE SEQUENCE [LARGE SCALE GENOMIC DNA]</scope>
    <source>
        <tissue evidence="1">Leaf</tissue>
    </source>
</reference>
<protein>
    <submittedName>
        <fullName evidence="1">Uncharacterized protein</fullName>
    </submittedName>
</protein>
<dbReference type="PANTHER" id="PTHR34996:SF3">
    <property type="entry name" value="OS06G0327400 PROTEIN"/>
    <property type="match status" value="1"/>
</dbReference>
<comment type="caution">
    <text evidence="1">The sequence shown here is derived from an EMBL/GenBank/DDBJ whole genome shotgun (WGS) entry which is preliminary data.</text>
</comment>
<organism evidence="1 2">
    <name type="scientific">Nelumbo nucifera</name>
    <name type="common">Sacred lotus</name>
    <dbReference type="NCBI Taxonomy" id="4432"/>
    <lineage>
        <taxon>Eukaryota</taxon>
        <taxon>Viridiplantae</taxon>
        <taxon>Streptophyta</taxon>
        <taxon>Embryophyta</taxon>
        <taxon>Tracheophyta</taxon>
        <taxon>Spermatophyta</taxon>
        <taxon>Magnoliopsida</taxon>
        <taxon>Proteales</taxon>
        <taxon>Nelumbonaceae</taxon>
        <taxon>Nelumbo</taxon>
    </lineage>
</organism>
<keyword evidence="2" id="KW-1185">Reference proteome</keyword>
<dbReference type="EMBL" id="DUZY01000005">
    <property type="protein sequence ID" value="DAD41894.1"/>
    <property type="molecule type" value="Genomic_DNA"/>
</dbReference>